<keyword evidence="1 10" id="KW-0436">Ligase</keyword>
<dbReference type="InterPro" id="IPR010141">
    <property type="entry name" value="FGAM_synthase"/>
</dbReference>
<reference evidence="9" key="1">
    <citation type="submission" date="2016-08" db="EMBL/GenBank/DDBJ databases">
        <authorList>
            <person name="Seilhamer J.J."/>
        </authorList>
    </citation>
    <scope>NUCLEOTIDE SEQUENCE [LARGE SCALE GENOMIC DNA]</scope>
    <source>
        <strain evidence="9">F0677</strain>
    </source>
</reference>
<dbReference type="EMBL" id="CP017037">
    <property type="protein sequence ID" value="AOH39327.1"/>
    <property type="molecule type" value="Genomic_DNA"/>
</dbReference>
<dbReference type="InterPro" id="IPR010918">
    <property type="entry name" value="PurM-like_C_dom"/>
</dbReference>
<dbReference type="InterPro" id="IPR036921">
    <property type="entry name" value="PurM-like_N_sf"/>
</dbReference>
<dbReference type="EMBL" id="QWKU01000001">
    <property type="protein sequence ID" value="RID94778.1"/>
    <property type="molecule type" value="Genomic_DNA"/>
</dbReference>
<dbReference type="SUPFAM" id="SSF56042">
    <property type="entry name" value="PurM C-terminal domain-like"/>
    <property type="match status" value="2"/>
</dbReference>
<dbReference type="GO" id="GO:0005524">
    <property type="term" value="F:ATP binding"/>
    <property type="evidence" value="ECO:0007669"/>
    <property type="project" value="UniProtKB-KW"/>
</dbReference>
<dbReference type="PANTHER" id="PTHR10099:SF1">
    <property type="entry name" value="PHOSPHORIBOSYLFORMYLGLYCINAMIDINE SYNTHASE"/>
    <property type="match status" value="1"/>
</dbReference>
<dbReference type="Pfam" id="PF13507">
    <property type="entry name" value="GATase_5"/>
    <property type="match status" value="1"/>
</dbReference>
<dbReference type="STRING" id="39950.BCB69_04800"/>
<dbReference type="SMART" id="SM01211">
    <property type="entry name" value="GATase_5"/>
    <property type="match status" value="1"/>
</dbReference>
<evidence type="ECO:0000256" key="1">
    <source>
        <dbReference type="ARBA" id="ARBA00022598"/>
    </source>
</evidence>
<sequence length="1248" mass="136915">MSTIRRLYVRKKEGFRQVEKSLCNDLKEILGDKIDSVAIYHRYDVQGINDADYEQAKVTVFSEPPVDTITGDLPTGDIVIAVEFLPGQYDQRADSAEQCLAILTGNDGIRVRCALHYVFFGNFEVGDRKCILKFLVNPVESREASVEEVQTLALSIEQPSAVPVVKGVISSDEEGLSSIISHMGLAMSNEDMTLIRDYFRDTEHRDPTETEIRVLDTYWSDHCRHTTFSTDLEEVTCDDGHYMKPIEEALSSYLNTRNFIYGENTARPVTLMDMATAAVKELRKSGKLQEMDESDEINACTIKIKVGTEQGEEDWLLLFKNETHNHPTEIEPFGGAATCLGGCIRDPLSGRAYVYQAMRVTGAGNPCTPLSETLIGKLPQKKIVLEAAKGYSSYGNQIGLATGEVKEYYHPGFVAKRMEIGAVVAAAPAKHVIREKPIPGDKIILVGGRTGRDGMGGATGSSKQLNVESIETCGAEVQKGNPITERKIQCLFRRGEVTRLIKRSNDFGAGGVSVAVGELTDGVEINLDCVPKKYEGLGGTELAIAESQERMAVVVASENVEKFIAYAAEENLEATVIAKVTENPRLVMKWKGDTIVDISREFLNTNGARQTRKVHITAPADESFLSSTAILTVKETWLQRLSELNNASEQGLAERFDSTIGAGTVLMPYGGIYQKTPTDGMVAKIPVRKGETDTASFMAHGFDPELAEWSPFHGAVYAILLSMTRLVAMGADWTKTYLTLQEYFEKLTDASSWGKPVAALLGAFYMQKELGIGAIGGKDSMSGTFNDMNVPPTLVSFAIAPGKASEAVSQEWKQEGSTLVLFGMPKNEFGMPDLDVFKEHATFLYNEVKKGNIRSMKAVGHGGLAVTVAEAAFGNKIGAIFNRNIPIHKFFDNFYGAILVETDESIALEWAKEACVKIIGTTGGTEFVLYDEHVSIEELLQASESTLTSIFPIRADSSSESIPTLPYYSQSSVSYSGRTITKPKVFIPVVPGNNCEIDSARAFERAGAETDIYIIRNRDQAELTESVDEMVKRINEAQIVMFPGGFSAGDEPDGSGKFIAALFRNQKLENALEKLLYTRDGLVLGICNGFQALIKLGLVPYGEFKPLTSDAPTLTFNTIGRHLSQYVTTKVISVKSPWFATMKPGDQHSIAISHGEGRFIASPEQIEQWAANGQIATQYTNYEGLSSYDSRYNPNQSVWAIEGITSPDGRVLGKMGHSERYGKNVAKNIYGNKYQPLFKSGVTYFTGK</sequence>
<dbReference type="PANTHER" id="PTHR10099">
    <property type="entry name" value="PHOSPHORIBOSYLFORMYLGLYCINAMIDINE SYNTHASE"/>
    <property type="match status" value="1"/>
</dbReference>
<evidence type="ECO:0000256" key="6">
    <source>
        <dbReference type="ARBA" id="ARBA00022842"/>
    </source>
</evidence>
<dbReference type="PROSITE" id="PS51273">
    <property type="entry name" value="GATASE_TYPE_1"/>
    <property type="match status" value="1"/>
</dbReference>
<feature type="domain" description="PurM-like C-terminal" evidence="7">
    <location>
        <begin position="439"/>
        <end position="591"/>
    </location>
</feature>
<dbReference type="EC" id="6.3.5.3" evidence="10"/>
<reference evidence="10 12" key="3">
    <citation type="submission" date="2018-08" db="EMBL/GenBank/DDBJ databases">
        <title>Draft genome sequence of Dialister pneumosintes KCOM 1685.</title>
        <authorList>
            <person name="Kook J.-K."/>
            <person name="Park S.-N."/>
            <person name="Lim Y.K."/>
        </authorList>
    </citation>
    <scope>NUCLEOTIDE SEQUENCE [LARGE SCALE GENOMIC DNA]</scope>
    <source>
        <strain evidence="10 12">KCOM 1685</strain>
    </source>
</reference>
<keyword evidence="5" id="KW-0067">ATP-binding</keyword>
<dbReference type="GO" id="GO:0046872">
    <property type="term" value="F:metal ion binding"/>
    <property type="evidence" value="ECO:0007669"/>
    <property type="project" value="UniProtKB-KW"/>
</dbReference>
<dbReference type="CDD" id="cd02203">
    <property type="entry name" value="PurL_repeat1"/>
    <property type="match status" value="1"/>
</dbReference>
<dbReference type="Pfam" id="PF02769">
    <property type="entry name" value="AIRS_C"/>
    <property type="match status" value="1"/>
</dbReference>
<evidence type="ECO:0000256" key="4">
    <source>
        <dbReference type="ARBA" id="ARBA00022755"/>
    </source>
</evidence>
<evidence type="ECO:0000256" key="2">
    <source>
        <dbReference type="ARBA" id="ARBA00022723"/>
    </source>
</evidence>
<dbReference type="Proteomes" id="UP000266262">
    <property type="component" value="Unassembled WGS sequence"/>
</dbReference>
<dbReference type="InterPro" id="IPR036676">
    <property type="entry name" value="PurM-like_C_sf"/>
</dbReference>
<accession>A0A1B3WED6</accession>
<name>A0A1B3WED6_9FIRM</name>
<dbReference type="KEGG" id="dpn:BCB69_04800"/>
<evidence type="ECO:0000313" key="10">
    <source>
        <dbReference type="EMBL" id="RID94778.1"/>
    </source>
</evidence>
<proteinExistence type="predicted"/>
<dbReference type="GO" id="GO:0004642">
    <property type="term" value="F:phosphoribosylformylglycinamidine synthase activity"/>
    <property type="evidence" value="ECO:0007669"/>
    <property type="project" value="UniProtKB-EC"/>
</dbReference>
<protein>
    <submittedName>
        <fullName evidence="9">Phosphoribosylformylglycinamidine synthase</fullName>
        <ecNumber evidence="10">6.3.5.3</ecNumber>
    </submittedName>
</protein>
<dbReference type="GO" id="GO:0005737">
    <property type="term" value="C:cytoplasm"/>
    <property type="evidence" value="ECO:0007669"/>
    <property type="project" value="TreeGrafter"/>
</dbReference>
<evidence type="ECO:0000313" key="9">
    <source>
        <dbReference type="EMBL" id="AOH39327.1"/>
    </source>
</evidence>
<dbReference type="Proteomes" id="UP000094757">
    <property type="component" value="Chromosome"/>
</dbReference>
<dbReference type="GO" id="GO:0006164">
    <property type="term" value="P:purine nucleotide biosynthetic process"/>
    <property type="evidence" value="ECO:0007669"/>
    <property type="project" value="UniProtKB-KW"/>
</dbReference>
<dbReference type="RefSeq" id="WP_069177167.1">
    <property type="nucleotide sequence ID" value="NZ_CP017037.1"/>
</dbReference>
<keyword evidence="4" id="KW-0658">Purine biosynthesis</keyword>
<reference evidence="11" key="2">
    <citation type="submission" date="2016-08" db="EMBL/GenBank/DDBJ databases">
        <authorList>
            <person name="Holder M.E."/>
            <person name="Ajami N.J."/>
            <person name="Petrosino J.F."/>
        </authorList>
    </citation>
    <scope>NUCLEOTIDE SEQUENCE [LARGE SCALE GENOMIC DNA]</scope>
    <source>
        <strain evidence="11">F0677</strain>
    </source>
</reference>
<dbReference type="SUPFAM" id="SSF52317">
    <property type="entry name" value="Class I glutamine amidotransferase-like"/>
    <property type="match status" value="1"/>
</dbReference>
<evidence type="ECO:0000313" key="12">
    <source>
        <dbReference type="Proteomes" id="UP000266262"/>
    </source>
</evidence>
<dbReference type="SUPFAM" id="SSF55326">
    <property type="entry name" value="PurM N-terminal domain-like"/>
    <property type="match status" value="2"/>
</dbReference>
<evidence type="ECO:0000256" key="5">
    <source>
        <dbReference type="ARBA" id="ARBA00022840"/>
    </source>
</evidence>
<organism evidence="9 11">
    <name type="scientific">Dialister pneumosintes</name>
    <dbReference type="NCBI Taxonomy" id="39950"/>
    <lineage>
        <taxon>Bacteria</taxon>
        <taxon>Bacillati</taxon>
        <taxon>Bacillota</taxon>
        <taxon>Negativicutes</taxon>
        <taxon>Veillonellales</taxon>
        <taxon>Veillonellaceae</taxon>
        <taxon>Dialister</taxon>
    </lineage>
</organism>
<gene>
    <name evidence="9" type="ORF">BCB69_04800</name>
    <name evidence="10" type="ORF">DX915_04600</name>
</gene>
<dbReference type="NCBIfam" id="TIGR01857">
    <property type="entry name" value="FGAM-synthase"/>
    <property type="match status" value="1"/>
</dbReference>
<keyword evidence="12" id="KW-1185">Reference proteome</keyword>
<dbReference type="AlphaFoldDB" id="A0A1B3WED6"/>
<dbReference type="CDD" id="cd02204">
    <property type="entry name" value="PurL_repeat2"/>
    <property type="match status" value="1"/>
</dbReference>
<evidence type="ECO:0000259" key="8">
    <source>
        <dbReference type="Pfam" id="PF18072"/>
    </source>
</evidence>
<feature type="domain" description="Phosphoribosylformylglycinamidine synthase linker" evidence="8">
    <location>
        <begin position="181"/>
        <end position="225"/>
    </location>
</feature>
<keyword evidence="6" id="KW-0460">Magnesium</keyword>
<dbReference type="Gene3D" id="3.30.1330.10">
    <property type="entry name" value="PurM-like, N-terminal domain"/>
    <property type="match status" value="2"/>
</dbReference>
<dbReference type="Gene3D" id="3.40.50.880">
    <property type="match status" value="1"/>
</dbReference>
<evidence type="ECO:0000313" key="11">
    <source>
        <dbReference type="Proteomes" id="UP000094757"/>
    </source>
</evidence>
<dbReference type="Pfam" id="PF18072">
    <property type="entry name" value="FGAR-AT_linker"/>
    <property type="match status" value="1"/>
</dbReference>
<evidence type="ECO:0000259" key="7">
    <source>
        <dbReference type="Pfam" id="PF02769"/>
    </source>
</evidence>
<dbReference type="InterPro" id="IPR041609">
    <property type="entry name" value="PurL_linker"/>
</dbReference>
<dbReference type="Gene3D" id="3.90.650.10">
    <property type="entry name" value="PurM-like C-terminal domain"/>
    <property type="match status" value="2"/>
</dbReference>
<keyword evidence="2" id="KW-0479">Metal-binding</keyword>
<dbReference type="InterPro" id="IPR029062">
    <property type="entry name" value="Class_I_gatase-like"/>
</dbReference>
<dbReference type="OrthoDB" id="9804441at2"/>
<keyword evidence="3" id="KW-0547">Nucleotide-binding</keyword>
<evidence type="ECO:0000256" key="3">
    <source>
        <dbReference type="ARBA" id="ARBA00022741"/>
    </source>
</evidence>
<dbReference type="FunFam" id="3.30.1330.10:FF:000013">
    <property type="entry name" value="Phosphoribosylformylglycinamidine synthase"/>
    <property type="match status" value="1"/>
</dbReference>